<feature type="region of interest" description="Disordered" evidence="2">
    <location>
        <begin position="326"/>
        <end position="349"/>
    </location>
</feature>
<keyword evidence="3" id="KW-0472">Membrane</keyword>
<feature type="region of interest" description="Disordered" evidence="2">
    <location>
        <begin position="166"/>
        <end position="307"/>
    </location>
</feature>
<keyword evidence="6" id="KW-1185">Reference proteome</keyword>
<keyword evidence="1" id="KW-0479">Metal-binding</keyword>
<dbReference type="InterPro" id="IPR039398">
    <property type="entry name" value="Deltex_fam"/>
</dbReference>
<keyword evidence="1" id="KW-0863">Zinc-finger</keyword>
<keyword evidence="3" id="KW-0812">Transmembrane</keyword>
<dbReference type="InterPro" id="IPR013083">
    <property type="entry name" value="Znf_RING/FYVE/PHD"/>
</dbReference>
<dbReference type="SUPFAM" id="SSF57850">
    <property type="entry name" value="RING/U-box"/>
    <property type="match status" value="1"/>
</dbReference>
<feature type="region of interest" description="Disordered" evidence="2">
    <location>
        <begin position="1"/>
        <end position="24"/>
    </location>
</feature>
<dbReference type="PANTHER" id="PTHR12622">
    <property type="entry name" value="DELTEX-RELATED"/>
    <property type="match status" value="1"/>
</dbReference>
<dbReference type="OrthoDB" id="8062037at2759"/>
<gene>
    <name evidence="5" type="ORF">CVT26_013692</name>
</gene>
<feature type="compositionally biased region" description="Polar residues" evidence="2">
    <location>
        <begin position="811"/>
        <end position="832"/>
    </location>
</feature>
<evidence type="ECO:0000256" key="3">
    <source>
        <dbReference type="SAM" id="Phobius"/>
    </source>
</evidence>
<feature type="region of interest" description="Disordered" evidence="2">
    <location>
        <begin position="809"/>
        <end position="833"/>
    </location>
</feature>
<feature type="compositionally biased region" description="Acidic residues" evidence="2">
    <location>
        <begin position="178"/>
        <end position="193"/>
    </location>
</feature>
<feature type="transmembrane region" description="Helical" evidence="3">
    <location>
        <begin position="847"/>
        <end position="867"/>
    </location>
</feature>
<evidence type="ECO:0000256" key="1">
    <source>
        <dbReference type="PROSITE-ProRule" id="PRU00175"/>
    </source>
</evidence>
<dbReference type="PROSITE" id="PS50089">
    <property type="entry name" value="ZF_RING_2"/>
    <property type="match status" value="1"/>
</dbReference>
<feature type="compositionally biased region" description="Polar residues" evidence="2">
    <location>
        <begin position="627"/>
        <end position="636"/>
    </location>
</feature>
<feature type="compositionally biased region" description="Low complexity" evidence="2">
    <location>
        <begin position="637"/>
        <end position="650"/>
    </location>
</feature>
<feature type="compositionally biased region" description="Polar residues" evidence="2">
    <location>
        <begin position="651"/>
        <end position="673"/>
    </location>
</feature>
<dbReference type="Proteomes" id="UP000284706">
    <property type="component" value="Unassembled WGS sequence"/>
</dbReference>
<dbReference type="InParanoid" id="A0A409YWG6"/>
<sequence>MRRPKFESPAAPGPFPELSGTLPGILDPEQRARLLRTPKSILSFASFDPGIAIPQGLSRLSNLSLDDEDRCRAKRIVIETIPGHGSFWRWVPRARKRDHVFDEGTFPRLVDVCGKTYIVSQDQWDIYKLDPYYDCFVDDFSRRTVITRKDQPDYGSFYSSSVNEARTEGGLHSSDVVATDEDDDDKMIVDDDNSVPSVSQSHGSHSRNARASPSFDFTNTTSSSFERPKSKRAANVSFQSLRDREDEENEYFKAASQTRNTRTYAPKVQKRARTLSPSSSSRILNNHRIKREKDKQTKWEAKKEARRRHRDQNFLREVFADVPQSYFQDNSSDSHCPDIPEENEWESQNAHCSYEEPNFSADEVRDESESQRLARLEESRRKMDELNADRPRQRQREQVERPEEPTRRARTEAPQESARDKEKLRKEETQRRWKESIRQQEEIRRQRAALLERLEKEQRSRHEQWERGPWSPARAVERYKSVSEFFDKAKFSAETLPLTWIDIPWPVLLRPSEITVGDINPESVAQFFLAAKWTIRGLKYKEFLKLSFNRFHPDRWDNRRLLNAIIDENVRQEVETGQCFSVQRLFLSRSAGDIPSRPEAAHLRSSLRISQIGDSQQAPRNHEAHSNAASATSQHQSPSNAPSTSAANPSWVPTSSATHPSSPLQPPQGNAPLNDQHPGRSEPILRNVPLYARVMMYLGIGRNASYARKSLVSLIWNVSWGFLQLAIIITMLILTGTRFKSHTDPNISEWTACDRPLGIWASLWVVRVILATSLAYWDYLRERVLHPSHTDTEAANIVNNLQRLTAPPHSPNASANIGGTRSTNDASTSTRPTEVPHLAYSRTYSRLTLISSLTTLSWFLTAHILEYTSVSTCRHTSPHLWWLIFGILCIMYLMVLEVVLLGLIVLVVAPLIFIFWNIFLICIGRHPMQNPHMIKPEIGKLSKSVVERIPLVMYIPPPPESEGVLSAPVSHIYPPKVGYTTSKPSQRRFVLLRPFPSFRSKRSRDIGEADHTDEKAGDALSDTRDPISWEENWEQSEYPFVALEGNRAACAICLMDFEEPKRKNATNVKEGEQDPASEGQRLGAGIESSAIAEERRADGLKLEDAGLGAQPLRLLQCGHVFHKTCLDPWLIDVSGRCPVCQRPVELPKPGKKTRQPP</sequence>
<evidence type="ECO:0000259" key="4">
    <source>
        <dbReference type="PROSITE" id="PS50089"/>
    </source>
</evidence>
<dbReference type="STRING" id="231916.A0A409YWG6"/>
<dbReference type="Gene3D" id="3.30.40.10">
    <property type="entry name" value="Zinc/RING finger domain, C3HC4 (zinc finger)"/>
    <property type="match status" value="1"/>
</dbReference>
<accession>A0A409YWG6</accession>
<evidence type="ECO:0000313" key="6">
    <source>
        <dbReference type="Proteomes" id="UP000284706"/>
    </source>
</evidence>
<keyword evidence="3" id="KW-1133">Transmembrane helix</keyword>
<feature type="domain" description="RING-type" evidence="4">
    <location>
        <begin position="1050"/>
        <end position="1141"/>
    </location>
</feature>
<dbReference type="CDD" id="cd16448">
    <property type="entry name" value="RING-H2"/>
    <property type="match status" value="1"/>
</dbReference>
<comment type="caution">
    <text evidence="5">The sequence shown here is derived from an EMBL/GenBank/DDBJ whole genome shotgun (WGS) entry which is preliminary data.</text>
</comment>
<protein>
    <recommendedName>
        <fullName evidence="4">RING-type domain-containing protein</fullName>
    </recommendedName>
</protein>
<dbReference type="EMBL" id="NHYE01000131">
    <property type="protein sequence ID" value="PPR07376.1"/>
    <property type="molecule type" value="Genomic_DNA"/>
</dbReference>
<feature type="transmembrane region" description="Helical" evidence="3">
    <location>
        <begin position="714"/>
        <end position="736"/>
    </location>
</feature>
<feature type="transmembrane region" description="Helical" evidence="3">
    <location>
        <begin position="879"/>
        <end position="895"/>
    </location>
</feature>
<evidence type="ECO:0000313" key="5">
    <source>
        <dbReference type="EMBL" id="PPR07376.1"/>
    </source>
</evidence>
<dbReference type="InterPro" id="IPR001841">
    <property type="entry name" value="Znf_RING"/>
</dbReference>
<feature type="compositionally biased region" description="Polar residues" evidence="2">
    <location>
        <begin position="275"/>
        <end position="284"/>
    </location>
</feature>
<feature type="region of interest" description="Disordered" evidence="2">
    <location>
        <begin position="612"/>
        <end position="682"/>
    </location>
</feature>
<dbReference type="Pfam" id="PF13639">
    <property type="entry name" value="zf-RING_2"/>
    <property type="match status" value="1"/>
</dbReference>
<evidence type="ECO:0000256" key="2">
    <source>
        <dbReference type="SAM" id="MobiDB-lite"/>
    </source>
</evidence>
<feature type="region of interest" description="Disordered" evidence="2">
    <location>
        <begin position="1064"/>
        <end position="1083"/>
    </location>
</feature>
<dbReference type="AlphaFoldDB" id="A0A409YWG6"/>
<dbReference type="SMART" id="SM00184">
    <property type="entry name" value="RING"/>
    <property type="match status" value="1"/>
</dbReference>
<feature type="region of interest" description="Disordered" evidence="2">
    <location>
        <begin position="377"/>
        <end position="431"/>
    </location>
</feature>
<feature type="transmembrane region" description="Helical" evidence="3">
    <location>
        <begin position="901"/>
        <end position="923"/>
    </location>
</feature>
<dbReference type="GO" id="GO:0008270">
    <property type="term" value="F:zinc ion binding"/>
    <property type="evidence" value="ECO:0007669"/>
    <property type="project" value="UniProtKB-KW"/>
</dbReference>
<feature type="region of interest" description="Disordered" evidence="2">
    <location>
        <begin position="1002"/>
        <end position="1023"/>
    </location>
</feature>
<feature type="compositionally biased region" description="Low complexity" evidence="2">
    <location>
        <begin position="212"/>
        <end position="225"/>
    </location>
</feature>
<reference evidence="5 6" key="1">
    <citation type="journal article" date="2018" name="Evol. Lett.">
        <title>Horizontal gene cluster transfer increased hallucinogenic mushroom diversity.</title>
        <authorList>
            <person name="Reynolds H.T."/>
            <person name="Vijayakumar V."/>
            <person name="Gluck-Thaler E."/>
            <person name="Korotkin H.B."/>
            <person name="Matheny P.B."/>
            <person name="Slot J.C."/>
        </authorList>
    </citation>
    <scope>NUCLEOTIDE SEQUENCE [LARGE SCALE GENOMIC DNA]</scope>
    <source>
        <strain evidence="5 6">SRW20</strain>
    </source>
</reference>
<proteinExistence type="predicted"/>
<name>A0A409YWG6_9AGAR</name>
<dbReference type="GO" id="GO:0016567">
    <property type="term" value="P:protein ubiquitination"/>
    <property type="evidence" value="ECO:0007669"/>
    <property type="project" value="InterPro"/>
</dbReference>
<feature type="compositionally biased region" description="Basic and acidic residues" evidence="2">
    <location>
        <begin position="291"/>
        <end position="303"/>
    </location>
</feature>
<keyword evidence="1" id="KW-0862">Zinc</keyword>
<feature type="compositionally biased region" description="Basic and acidic residues" evidence="2">
    <location>
        <begin position="1003"/>
        <end position="1023"/>
    </location>
</feature>
<feature type="compositionally biased region" description="Polar residues" evidence="2">
    <location>
        <begin position="194"/>
        <end position="203"/>
    </location>
</feature>
<organism evidence="5 6">
    <name type="scientific">Gymnopilus dilepis</name>
    <dbReference type="NCBI Taxonomy" id="231916"/>
    <lineage>
        <taxon>Eukaryota</taxon>
        <taxon>Fungi</taxon>
        <taxon>Dikarya</taxon>
        <taxon>Basidiomycota</taxon>
        <taxon>Agaricomycotina</taxon>
        <taxon>Agaricomycetes</taxon>
        <taxon>Agaricomycetidae</taxon>
        <taxon>Agaricales</taxon>
        <taxon>Agaricineae</taxon>
        <taxon>Hymenogastraceae</taxon>
        <taxon>Gymnopilus</taxon>
    </lineage>
</organism>